<evidence type="ECO:0000256" key="3">
    <source>
        <dbReference type="PIRSR" id="PIRSR617939-2"/>
    </source>
</evidence>
<proteinExistence type="predicted"/>
<dbReference type="Gene3D" id="3.10.490.10">
    <property type="entry name" value="Gamma-glutamyl cyclotransferase-like"/>
    <property type="match status" value="2"/>
</dbReference>
<keyword evidence="5" id="KW-0808">Transferase</keyword>
<feature type="binding site" evidence="3">
    <location>
        <position position="252"/>
    </location>
    <ligand>
        <name>substrate</name>
    </ligand>
</feature>
<name>A0A7D3XPK3_9BACL</name>
<dbReference type="SUPFAM" id="SSF110857">
    <property type="entry name" value="Gamma-glutamyl cyclotransferase-like"/>
    <property type="match status" value="2"/>
</dbReference>
<protein>
    <submittedName>
        <fullName evidence="5">Gamma-glutamylcyclotransferase</fullName>
    </submittedName>
</protein>
<dbReference type="InterPro" id="IPR013024">
    <property type="entry name" value="GGCT-like"/>
</dbReference>
<dbReference type="Pfam" id="PF13772">
    <property type="entry name" value="AIG2_2"/>
    <property type="match status" value="1"/>
</dbReference>
<sequence length="285" mass="33455">MTGVKIFVYGTLRVGEKYHSFLHRAKPLAMQGWTRGRLMDTDMGYPALLHDEHRWVYGELYSVMPEELQRLDRLEGYSPDGNSLFIREKRRVWTDQGTTEAFVYMYNRSCSALREISSGDWKSKQLERQKEYLYFAYGSCMDNERFRSQGVEEHFQTLVGRGVLQGYSLRYTLALPDGGRADIVEDGRGVVEGKVYRINQSALHYLYKREGVEQGQYRPAWIRLEVEGQKMDNVLTFIVTDKHPETAPPIHYAKEILRGGKQTVSHRYYQQLRKELKERFQLELE</sequence>
<accession>A0A7D3XPK3</accession>
<dbReference type="KEGG" id="kpul:GXN76_03010"/>
<organism evidence="5 6">
    <name type="scientific">Kroppenstedtia pulmonis</name>
    <dbReference type="NCBI Taxonomy" id="1380685"/>
    <lineage>
        <taxon>Bacteria</taxon>
        <taxon>Bacillati</taxon>
        <taxon>Bacillota</taxon>
        <taxon>Bacilli</taxon>
        <taxon>Bacillales</taxon>
        <taxon>Thermoactinomycetaceae</taxon>
        <taxon>Kroppenstedtia</taxon>
    </lineage>
</organism>
<keyword evidence="6" id="KW-1185">Reference proteome</keyword>
<evidence type="ECO:0000313" key="5">
    <source>
        <dbReference type="EMBL" id="QKG83542.1"/>
    </source>
</evidence>
<dbReference type="GO" id="GO:0003839">
    <property type="term" value="F:gamma-glutamylcyclotransferase activity"/>
    <property type="evidence" value="ECO:0007669"/>
    <property type="project" value="InterPro"/>
</dbReference>
<dbReference type="PANTHER" id="PTHR12935">
    <property type="entry name" value="GAMMA-GLUTAMYLCYCLOTRANSFERASE"/>
    <property type="match status" value="1"/>
</dbReference>
<feature type="binding site" evidence="3">
    <location>
        <begin position="134"/>
        <end position="139"/>
    </location>
    <ligand>
        <name>substrate</name>
    </ligand>
</feature>
<dbReference type="EMBL" id="CP048104">
    <property type="protein sequence ID" value="QKG83542.1"/>
    <property type="molecule type" value="Genomic_DNA"/>
</dbReference>
<dbReference type="CDD" id="cd06661">
    <property type="entry name" value="GGCT_like"/>
    <property type="match status" value="2"/>
</dbReference>
<dbReference type="Proteomes" id="UP000503088">
    <property type="component" value="Chromosome"/>
</dbReference>
<dbReference type="AlphaFoldDB" id="A0A7D3XPK3"/>
<dbReference type="InterPro" id="IPR017939">
    <property type="entry name" value="G-Glutamylcylcotransferase"/>
</dbReference>
<dbReference type="GO" id="GO:0016740">
    <property type="term" value="F:transferase activity"/>
    <property type="evidence" value="ECO:0007669"/>
    <property type="project" value="UniProtKB-KW"/>
</dbReference>
<dbReference type="Pfam" id="PF06094">
    <property type="entry name" value="GGACT"/>
    <property type="match status" value="1"/>
</dbReference>
<dbReference type="RefSeq" id="WP_173220379.1">
    <property type="nucleotide sequence ID" value="NZ_CP048104.1"/>
</dbReference>
<evidence type="ECO:0000256" key="2">
    <source>
        <dbReference type="PIRSR" id="PIRSR617939-1"/>
    </source>
</evidence>
<evidence type="ECO:0000313" key="6">
    <source>
        <dbReference type="Proteomes" id="UP000503088"/>
    </source>
</evidence>
<evidence type="ECO:0000256" key="1">
    <source>
        <dbReference type="ARBA" id="ARBA00023239"/>
    </source>
</evidence>
<dbReference type="PANTHER" id="PTHR12935:SF0">
    <property type="entry name" value="GAMMA-GLUTAMYLCYCLOTRANSFERASE"/>
    <property type="match status" value="1"/>
</dbReference>
<evidence type="ECO:0000259" key="4">
    <source>
        <dbReference type="Pfam" id="PF06094"/>
    </source>
</evidence>
<feature type="active site" description="Proton acceptor" evidence="2">
    <location>
        <position position="210"/>
    </location>
</feature>
<gene>
    <name evidence="5" type="ORF">GXN76_03010</name>
</gene>
<dbReference type="InterPro" id="IPR036568">
    <property type="entry name" value="GGCT-like_sf"/>
</dbReference>
<keyword evidence="1" id="KW-0456">Lyase</keyword>
<dbReference type="InterPro" id="IPR009288">
    <property type="entry name" value="AIG2-like_dom"/>
</dbReference>
<reference evidence="5 6" key="1">
    <citation type="submission" date="2020-01" db="EMBL/GenBank/DDBJ databases">
        <authorList>
            <person name="Gulvik C.A."/>
            <person name="Batra D.G."/>
        </authorList>
    </citation>
    <scope>NUCLEOTIDE SEQUENCE [LARGE SCALE GENOMIC DNA]</scope>
    <source>
        <strain evidence="5 6">W9323</strain>
    </source>
</reference>
<feature type="domain" description="Gamma-glutamylcyclotransferase AIG2-like" evidence="4">
    <location>
        <begin position="6"/>
        <end position="122"/>
    </location>
</feature>